<dbReference type="Proteomes" id="UP001150538">
    <property type="component" value="Unassembled WGS sequence"/>
</dbReference>
<dbReference type="SMART" id="SM00320">
    <property type="entry name" value="WD40"/>
    <property type="match status" value="6"/>
</dbReference>
<evidence type="ECO:0000256" key="1">
    <source>
        <dbReference type="ARBA" id="ARBA00022574"/>
    </source>
</evidence>
<dbReference type="Pfam" id="PF00400">
    <property type="entry name" value="WD40"/>
    <property type="match status" value="3"/>
</dbReference>
<feature type="region of interest" description="Disordered" evidence="4">
    <location>
        <begin position="500"/>
        <end position="533"/>
    </location>
</feature>
<gene>
    <name evidence="5" type="ORF">H4219_004233</name>
</gene>
<feature type="region of interest" description="Disordered" evidence="4">
    <location>
        <begin position="1"/>
        <end position="82"/>
    </location>
</feature>
<keyword evidence="2" id="KW-0677">Repeat</keyword>
<evidence type="ECO:0008006" key="7">
    <source>
        <dbReference type="Google" id="ProtNLM"/>
    </source>
</evidence>
<keyword evidence="6" id="KW-1185">Reference proteome</keyword>
<dbReference type="PROSITE" id="PS50294">
    <property type="entry name" value="WD_REPEATS_REGION"/>
    <property type="match status" value="2"/>
</dbReference>
<dbReference type="InterPro" id="IPR036322">
    <property type="entry name" value="WD40_repeat_dom_sf"/>
</dbReference>
<dbReference type="InterPro" id="IPR015943">
    <property type="entry name" value="WD40/YVTN_repeat-like_dom_sf"/>
</dbReference>
<dbReference type="OrthoDB" id="10264376at2759"/>
<protein>
    <recommendedName>
        <fullName evidence="7">WD40 repeat-like protein</fullName>
    </recommendedName>
</protein>
<evidence type="ECO:0000313" key="6">
    <source>
        <dbReference type="Proteomes" id="UP001150538"/>
    </source>
</evidence>
<dbReference type="PROSITE" id="PS50082">
    <property type="entry name" value="WD_REPEATS_2"/>
    <property type="match status" value="3"/>
</dbReference>
<evidence type="ECO:0000256" key="4">
    <source>
        <dbReference type="SAM" id="MobiDB-lite"/>
    </source>
</evidence>
<dbReference type="PANTHER" id="PTHR16017">
    <property type="entry name" value="GASTRULATION DEFECTIVE PROTEIN 1-RELATED"/>
    <property type="match status" value="1"/>
</dbReference>
<dbReference type="InterPro" id="IPR020472">
    <property type="entry name" value="WD40_PAC1"/>
</dbReference>
<organism evidence="5 6">
    <name type="scientific">Mycoemilia scoparia</name>
    <dbReference type="NCBI Taxonomy" id="417184"/>
    <lineage>
        <taxon>Eukaryota</taxon>
        <taxon>Fungi</taxon>
        <taxon>Fungi incertae sedis</taxon>
        <taxon>Zoopagomycota</taxon>
        <taxon>Kickxellomycotina</taxon>
        <taxon>Kickxellomycetes</taxon>
        <taxon>Kickxellales</taxon>
        <taxon>Kickxellaceae</taxon>
        <taxon>Mycoemilia</taxon>
    </lineage>
</organism>
<evidence type="ECO:0000256" key="3">
    <source>
        <dbReference type="PROSITE-ProRule" id="PRU00221"/>
    </source>
</evidence>
<reference evidence="5" key="1">
    <citation type="submission" date="2022-07" db="EMBL/GenBank/DDBJ databases">
        <title>Phylogenomic reconstructions and comparative analyses of Kickxellomycotina fungi.</title>
        <authorList>
            <person name="Reynolds N.K."/>
            <person name="Stajich J.E."/>
            <person name="Barry K."/>
            <person name="Grigoriev I.V."/>
            <person name="Crous P."/>
            <person name="Smith M.E."/>
        </authorList>
    </citation>
    <scope>NUCLEOTIDE SEQUENCE</scope>
    <source>
        <strain evidence="5">NBRC 100468</strain>
    </source>
</reference>
<dbReference type="AlphaFoldDB" id="A0A9W8DN55"/>
<evidence type="ECO:0000256" key="2">
    <source>
        <dbReference type="ARBA" id="ARBA00022737"/>
    </source>
</evidence>
<comment type="caution">
    <text evidence="5">The sequence shown here is derived from an EMBL/GenBank/DDBJ whole genome shotgun (WGS) entry which is preliminary data.</text>
</comment>
<name>A0A9W8DN55_9FUNG</name>
<dbReference type="PANTHER" id="PTHR16017:SF0">
    <property type="entry name" value="WD REPEAT-CONTAINING PROTEIN 70"/>
    <property type="match status" value="1"/>
</dbReference>
<sequence length="605" mass="67965">MGLSDEISKLMPANFGKKKKTKPAAFVKNIETQISNDNHKDGNDNNHNQDSKQTKSSQPKDSESDKRNPDNESEKLDTQIENKESMIELLPITKNVTLRSHIKTISSLTWDPSGARLLSADYGGDIKFWDFGGMDSDFRPFRSIEPFEGNKLHDIKFSPSGDRFLVVGSGAQPKLFDRDGFVLQTYKLGDQYIRDMRHTSGHVASLAGCGWHPNQKNTFVTASADSTIRIWDTEQPFKQKQVMVLKTKQRGNRTAATAITYSPDGRYIFSGKYFSAKTFIYNHEQQDETQEDGALSMWASDGPYLKPVEHVEMAHMPGTETSSIACSTDGYNIVTRGGDDIVKLWDIRYFKQFRPNKPAQPVHEARSLDVYHPQTNIIYSPDEKYILTGVGVKRGQGMGYIKVFDSKSLELVKDVPVTEASVIQVLWHPKLNQLAAGSSDGNVTVWYDPEKSIKGATLCVTKKSKAQQQQVLAGGDTASADGMVDFNGKIITPHALPLFRDSAPKSTKRQREKLRKDPIASHRPQLPISGHGKGGYIGSNETQHIMKNLIKDTTRDEDPREAILKYAKAAEEDPYWVAPAYKERQPVTLFDETGMKEEREIKRRK</sequence>
<dbReference type="Gene3D" id="2.130.10.10">
    <property type="entry name" value="YVTN repeat-like/Quinoprotein amine dehydrogenase"/>
    <property type="match status" value="2"/>
</dbReference>
<accession>A0A9W8DN55</accession>
<dbReference type="SUPFAM" id="SSF50978">
    <property type="entry name" value="WD40 repeat-like"/>
    <property type="match status" value="1"/>
</dbReference>
<dbReference type="GO" id="GO:0035861">
    <property type="term" value="C:site of double-strand break"/>
    <property type="evidence" value="ECO:0007669"/>
    <property type="project" value="TreeGrafter"/>
</dbReference>
<keyword evidence="1 3" id="KW-0853">WD repeat</keyword>
<dbReference type="InterPro" id="IPR001680">
    <property type="entry name" value="WD40_rpt"/>
</dbReference>
<feature type="repeat" description="WD" evidence="3">
    <location>
        <begin position="415"/>
        <end position="446"/>
    </location>
</feature>
<feature type="repeat" description="WD" evidence="3">
    <location>
        <begin position="199"/>
        <end position="234"/>
    </location>
</feature>
<feature type="repeat" description="WD" evidence="3">
    <location>
        <begin position="98"/>
        <end position="130"/>
    </location>
</feature>
<dbReference type="GO" id="GO:0005634">
    <property type="term" value="C:nucleus"/>
    <property type="evidence" value="ECO:0007669"/>
    <property type="project" value="TreeGrafter"/>
</dbReference>
<feature type="compositionally biased region" description="Basic and acidic residues" evidence="4">
    <location>
        <begin position="37"/>
        <end position="82"/>
    </location>
</feature>
<dbReference type="PRINTS" id="PR00320">
    <property type="entry name" value="GPROTEINBRPT"/>
</dbReference>
<dbReference type="InterPro" id="IPR051858">
    <property type="entry name" value="WD_repeat_GAD-1"/>
</dbReference>
<dbReference type="EMBL" id="JANBPU010000139">
    <property type="protein sequence ID" value="KAJ1915595.1"/>
    <property type="molecule type" value="Genomic_DNA"/>
</dbReference>
<proteinExistence type="predicted"/>
<evidence type="ECO:0000313" key="5">
    <source>
        <dbReference type="EMBL" id="KAJ1915595.1"/>
    </source>
</evidence>